<dbReference type="PANTHER" id="PTHR33371:SF16">
    <property type="entry name" value="MCE-FAMILY PROTEIN MCE3F"/>
    <property type="match status" value="1"/>
</dbReference>
<proteinExistence type="predicted"/>
<accession>W5TAK6</accession>
<name>W5TAK6_9NOCA</name>
<dbReference type="InterPro" id="IPR005693">
    <property type="entry name" value="Mce"/>
</dbReference>
<evidence type="ECO:0000313" key="5">
    <source>
        <dbReference type="Proteomes" id="UP000019150"/>
    </source>
</evidence>
<dbReference type="HOGENOM" id="CLU_032980_0_0_11"/>
<dbReference type="PATRIC" id="fig|1415166.3.peg.1404"/>
<reference evidence="4 5" key="1">
    <citation type="journal article" date="2014" name="Appl. Environ. Microbiol.">
        <title>Insights into the Microbial Degradation of Rubber and Gutta-Percha by Analysis of the Complete Genome of Nocardia nova SH22a.</title>
        <authorList>
            <person name="Luo Q."/>
            <person name="Hiessl S."/>
            <person name="Poehlein A."/>
            <person name="Daniel R."/>
            <person name="Steinbuchel A."/>
        </authorList>
    </citation>
    <scope>NUCLEOTIDE SEQUENCE [LARGE SCALE GENOMIC DNA]</scope>
    <source>
        <strain evidence="4">SH22a</strain>
    </source>
</reference>
<dbReference type="eggNOG" id="COG1463">
    <property type="taxonomic scope" value="Bacteria"/>
</dbReference>
<dbReference type="STRING" id="1415166.NONO_c13810"/>
<dbReference type="Proteomes" id="UP000019150">
    <property type="component" value="Chromosome"/>
</dbReference>
<dbReference type="PANTHER" id="PTHR33371">
    <property type="entry name" value="INTERMEMBRANE PHOSPHOLIPID TRANSPORT SYSTEM BINDING PROTEIN MLAD-RELATED"/>
    <property type="match status" value="1"/>
</dbReference>
<dbReference type="Pfam" id="PF02470">
    <property type="entry name" value="MlaD"/>
    <property type="match status" value="1"/>
</dbReference>
<dbReference type="KEGG" id="nno:NONO_c13810"/>
<keyword evidence="2" id="KW-0812">Transmembrane</keyword>
<organism evidence="4 5">
    <name type="scientific">Nocardia nova SH22a</name>
    <dbReference type="NCBI Taxonomy" id="1415166"/>
    <lineage>
        <taxon>Bacteria</taxon>
        <taxon>Bacillati</taxon>
        <taxon>Actinomycetota</taxon>
        <taxon>Actinomycetes</taxon>
        <taxon>Mycobacteriales</taxon>
        <taxon>Nocardiaceae</taxon>
        <taxon>Nocardia</taxon>
    </lineage>
</organism>
<protein>
    <submittedName>
        <fullName evidence="4">MCE family protein MceF</fullName>
    </submittedName>
</protein>
<dbReference type="EMBL" id="CP006850">
    <property type="protein sequence ID" value="AHH16184.1"/>
    <property type="molecule type" value="Genomic_DNA"/>
</dbReference>
<feature type="transmembrane region" description="Helical" evidence="2">
    <location>
        <begin position="12"/>
        <end position="30"/>
    </location>
</feature>
<keyword evidence="2" id="KW-0472">Membrane</keyword>
<dbReference type="AlphaFoldDB" id="W5TAK6"/>
<dbReference type="NCBIfam" id="TIGR00996">
    <property type="entry name" value="Mtu_fam_mce"/>
    <property type="match status" value="1"/>
</dbReference>
<gene>
    <name evidence="4" type="primary">mce3F</name>
    <name evidence="4" type="ORF">NONO_c13810</name>
</gene>
<feature type="compositionally biased region" description="Pro residues" evidence="1">
    <location>
        <begin position="419"/>
        <end position="456"/>
    </location>
</feature>
<sequence>MILTRFVRAQLVIFAILAVIGMVAMAVQYMKLPTLAGVGTMKVTLELPTSGGLYRFGNVTYRGVQIGKVTSVDLTDNGVKATLAIDGGHKIPADLEAEVRSVSAVGEQYVDLRPRTDAAPYLHDGSVIDVRAATVPQPVGPMLDKLDSLVSSIPKDKLHNMLGEMFTGLNGAGYDLQSLLDSASKVAADADKTGDTTRALLEGAQPLVDSQDQSADAIRIWARSLAGVTGQLSADDSQVRSLLDKGPGALQESTKLLNSVKLTLPVLLSNLTSVAQLGVTYHANLEQILVLLPPEVSIVEAVQPTKNAQGLGLGDFRISGVSDPPACTVGFLPPSQWRDPSDTTTIDTPDNLYCKLPQDSPVAVRGVRNFPCATHPGKRAPTAEMCNSDQDFVPVAPDQPVVGPYPRDPNLESQGVPPDTRPFPTPSDPPPPPLVPQLPPLPQLPKIPLPQIPGLPAPAAAPASATGKTTPSVAFAHYDPHTGKYLGPDGTMYRQQDLAATRPAGWKDLVLH</sequence>
<evidence type="ECO:0000313" key="4">
    <source>
        <dbReference type="EMBL" id="AHH16184.1"/>
    </source>
</evidence>
<dbReference type="InterPro" id="IPR052336">
    <property type="entry name" value="MlaD_Phospholipid_Transporter"/>
</dbReference>
<evidence type="ECO:0000256" key="2">
    <source>
        <dbReference type="SAM" id="Phobius"/>
    </source>
</evidence>
<evidence type="ECO:0000256" key="1">
    <source>
        <dbReference type="SAM" id="MobiDB-lite"/>
    </source>
</evidence>
<dbReference type="InterPro" id="IPR003399">
    <property type="entry name" value="Mce/MlaD"/>
</dbReference>
<feature type="domain" description="Mce/MlaD" evidence="3">
    <location>
        <begin position="42"/>
        <end position="114"/>
    </location>
</feature>
<feature type="region of interest" description="Disordered" evidence="1">
    <location>
        <begin position="375"/>
        <end position="468"/>
    </location>
</feature>
<dbReference type="GO" id="GO:0005576">
    <property type="term" value="C:extracellular region"/>
    <property type="evidence" value="ECO:0007669"/>
    <property type="project" value="TreeGrafter"/>
</dbReference>
<evidence type="ECO:0000259" key="3">
    <source>
        <dbReference type="Pfam" id="PF02470"/>
    </source>
</evidence>
<keyword evidence="2" id="KW-1133">Transmembrane helix</keyword>
<keyword evidence="5" id="KW-1185">Reference proteome</keyword>